<dbReference type="InterPro" id="IPR026325">
    <property type="entry name" value="DUF932"/>
</dbReference>
<dbReference type="AlphaFoldDB" id="A8ZS75"/>
<organism evidence="1 2">
    <name type="scientific">Desulfosudis oleivorans (strain DSM 6200 / JCM 39069 / Hxd3)</name>
    <name type="common">Desulfococcus oleovorans</name>
    <dbReference type="NCBI Taxonomy" id="96561"/>
    <lineage>
        <taxon>Bacteria</taxon>
        <taxon>Pseudomonadati</taxon>
        <taxon>Thermodesulfobacteriota</taxon>
        <taxon>Desulfobacteria</taxon>
        <taxon>Desulfobacterales</taxon>
        <taxon>Desulfosudaceae</taxon>
        <taxon>Desulfosudis</taxon>
    </lineage>
</organism>
<evidence type="ECO:0000313" key="1">
    <source>
        <dbReference type="EMBL" id="ABW66093.1"/>
    </source>
</evidence>
<keyword evidence="2" id="KW-1185">Reference proteome</keyword>
<accession>A8ZS75</accession>
<reference evidence="1 2" key="1">
    <citation type="submission" date="2007-10" db="EMBL/GenBank/DDBJ databases">
        <title>Complete sequence of Desulfococcus oleovorans Hxd3.</title>
        <authorList>
            <consortium name="US DOE Joint Genome Institute"/>
            <person name="Copeland A."/>
            <person name="Lucas S."/>
            <person name="Lapidus A."/>
            <person name="Barry K."/>
            <person name="Glavina del Rio T."/>
            <person name="Dalin E."/>
            <person name="Tice H."/>
            <person name="Pitluck S."/>
            <person name="Kiss H."/>
            <person name="Brettin T."/>
            <person name="Bruce D."/>
            <person name="Detter J.C."/>
            <person name="Han C."/>
            <person name="Schmutz J."/>
            <person name="Larimer F."/>
            <person name="Land M."/>
            <person name="Hauser L."/>
            <person name="Kyrpides N."/>
            <person name="Kim E."/>
            <person name="Wawrik B."/>
            <person name="Richardson P."/>
        </authorList>
    </citation>
    <scope>NUCLEOTIDE SEQUENCE [LARGE SCALE GENOMIC DNA]</scope>
    <source>
        <strain evidence="2">DSM 6200 / JCM 39069 / Hxd3</strain>
    </source>
</reference>
<gene>
    <name evidence="1" type="ordered locus">Dole_0283</name>
</gene>
<name>A8ZS75_DESOH</name>
<dbReference type="OrthoDB" id="5413728at2"/>
<dbReference type="RefSeq" id="WP_012173712.1">
    <property type="nucleotide sequence ID" value="NC_009943.1"/>
</dbReference>
<proteinExistence type="predicted"/>
<protein>
    <recommendedName>
        <fullName evidence="3">DUF932 domain-containing protein</fullName>
    </recommendedName>
</protein>
<dbReference type="eggNOG" id="ENOG502Z7W8">
    <property type="taxonomic scope" value="Bacteria"/>
</dbReference>
<sequence>MKTTTTTLERVIEKVHEASAGHYDEVVPVQEMEFDSLSRMWIAGQQTEILPGAQRLLSNRLRVPFSYLSRCPANLQAENLNFWIEQERLNRETFFCRFDGHRLRAVFTERYKPLDNMDVLSQLLRHGFDPDTQVQYAIDDGMFLVRIPEYARAFGVNPGYGKLDEIVPGVSFANSEVGLLAFSIEAFFYRLVCTNGLISKTSSTFSRFKHISNRGLENFPETIAGVIEDSVRKQEQFKLSRQSPVENPIRSIETFARQFGLAHLETEVVCKAYLLEQGATMFHIINAFTRAAQDKHLDTLQSYRLESAGGQILSLVRP</sequence>
<dbReference type="STRING" id="96561.Dole_0283"/>
<dbReference type="KEGG" id="dol:Dole_0283"/>
<dbReference type="Proteomes" id="UP000008561">
    <property type="component" value="Chromosome"/>
</dbReference>
<dbReference type="HOGENOM" id="CLU_902330_0_0_7"/>
<dbReference type="Pfam" id="PF06067">
    <property type="entry name" value="DUF932"/>
    <property type="match status" value="1"/>
</dbReference>
<evidence type="ECO:0008006" key="3">
    <source>
        <dbReference type="Google" id="ProtNLM"/>
    </source>
</evidence>
<evidence type="ECO:0000313" key="2">
    <source>
        <dbReference type="Proteomes" id="UP000008561"/>
    </source>
</evidence>
<dbReference type="EMBL" id="CP000859">
    <property type="protein sequence ID" value="ABW66093.1"/>
    <property type="molecule type" value="Genomic_DNA"/>
</dbReference>